<dbReference type="SUPFAM" id="SSF51695">
    <property type="entry name" value="PLC-like phosphodiesterases"/>
    <property type="match status" value="1"/>
</dbReference>
<reference evidence="2" key="1">
    <citation type="submission" date="2021-08" db="EMBL/GenBank/DDBJ databases">
        <title>Complete genome sequence of Pseudomonas phytophila.</title>
        <authorList>
            <person name="Weir B.S."/>
            <person name="Templeton M.D."/>
            <person name="Arshed S."/>
            <person name="Andersen M.T."/>
            <person name="Jayaraman J."/>
        </authorList>
    </citation>
    <scope>NUCLEOTIDE SEQUENCE</scope>
    <source>
        <strain evidence="2">ICMP 23753</strain>
    </source>
</reference>
<name>A0ABY6FGU7_9PSED</name>
<evidence type="ECO:0000313" key="2">
    <source>
        <dbReference type="EMBL" id="UXZ96816.1"/>
    </source>
</evidence>
<dbReference type="PANTHER" id="PTHR13593:SF140">
    <property type="entry name" value="PLC-LIKE PHOSPHODIESTERASE"/>
    <property type="match status" value="1"/>
</dbReference>
<dbReference type="Gene3D" id="3.20.20.190">
    <property type="entry name" value="Phosphatidylinositol (PI) phosphodiesterase"/>
    <property type="match status" value="1"/>
</dbReference>
<feature type="chain" id="PRO_5046015188" evidence="1">
    <location>
        <begin position="26"/>
        <end position="2359"/>
    </location>
</feature>
<evidence type="ECO:0000256" key="1">
    <source>
        <dbReference type="SAM" id="SignalP"/>
    </source>
</evidence>
<dbReference type="Pfam" id="PF26178">
    <property type="entry name" value="PI-PLC_cat"/>
    <property type="match status" value="1"/>
</dbReference>
<sequence length="2359" mass="264235">MKAWHRSALLVAILMSCLLALMLNAATGKNAPQAVWEEIHAGTFEEPRQINEPAWRGAVFLDTDVQPGAFYVAAFDSQPEQPNPAFPDVPQSSESWTYAGQHSGLGPDLKPFTEPTRIDALHLAQIDGKKALLRSKIEGLPSSQTPYPTTSQSNDFWAFIGFFEKSGTENDMKGIEDLAWPGVFMKYEPTHSVYVALRTGHPLIDAWPAPDSEQGAGYWKFAGTDSGIPVTAPKPWSARSTQAGSYYLQPLGAVRHYYWTSRFTGFPALMNAVFPETNQPSDFWVYQGRHAGSAIDPKVFGEPLLGGGTYRARIAGKWVSLHPRGLEGTPSSETPYPSELKSNDYWTLASVSTHAGTWLSPKNDQDEFTWAGQIHAQPQGSGQVFFRSLNSHYAPEGGWQYTDTQKWQPLGISAHTGTVADPKGQDELTWPGAVHASTLDGQTVYFRSLQEGNPADHDWPLPTTATSTGHWQVIPFVPAPGTFEEPRRFNDYGQPGSVYVDNPGNHLSHYYISHIEGYPADDIDSFATVGLADPNWEFAGRHAGLMTDLKPFDDITRVGAFHEAEIAGQRALVRSRITGWPTEATPYPVTLASTEHWEFLGVFKHAGTVDDFKGHDEMTWPGALHLDEAQQIVFAALQAGEPGPEGWVYPVGGESNEQWDFVTSLVNSGTVDAPRERNMLSTPGAIFADQRGLLRQKLYRSTFSGFAKEVGAVYPSGTESNEFYEYVGEHAGTFTDPKSFNEPTWPDAVHQTTIEGKLTFLKSKFEGIPSAEAPYPETLASNAFWGFEFTTDQAGTYVDPKNLQGKTWPGAVHKNRFLGQDTLYLAKQFGNPAEDQWPVPSASAVAYWDLVGMVFHNGTFADPKVFNEVTAVGLIHTGTVEGETLYFRSLVNGQPEENGWAYPDAEASNEYWEYLGKNLRQGTWGDPKGANDFTWPGLIHAVQIDGKRVYLTSKVDGLPAEHDWPYPETGSNAYWGIAGESRHSGSLINPKDQREVSWVGAIHMHQDGQTRTYYRNKLLSGNLEVIGGSYPLPEGEGSTVAWEYLGSNSNAGTLDDPHTGPALTWPGNVHKLTRTETDIYYQARFTGVANATHPFPTTLGSSNDDWTFVGKSSQPGTVLAPKDAHEMTWPEAVHRFEQLGKAYYVRSKIRGVPPESGWVFPVPPNSDERWDLVDIGVHAGTWDDPKPWSDMSWPGAIYMLGFPQEIVGPDHPFRSFYSSTFWGDPSEHGMPTPYNSAWVFISSSILPATLSSPSLFLGTTWEGAVHWYPLSGELFRSKKNGPMLYIEPPSGPENHENWDFLGVTRHLGTYSDPKEWTEYTWPGRIHNYDIGRTVLYFTSKVTGTPSDHNWYYPTDESSNDQWAYVGTTEHAGTFAEPHEWNEVTWRGAIHQVKLATSIRYFEARFAGSGQANGWEYPDGESSDQHWRYVATGIHAGTVEDPKDVGPEPVWPGLIVVSSRNPVGARYYTAKNDGIPGTQWPLPMGEMSNENWEFFGTSKHSGTKEDPKEWEEVTWPNAFNYANRSGVRAFYSPKRAGVPANNSWIYPAELKDDENWVYSGLIHTSGTIENPKRYNDYTEPGLYHRGIVSNQQVLFASRFQGQADPPGRPDNVPEKSFPAVGADNEWWHFTRQGDGTVNIPNGWYDYSLAGDVNEYINRGKRFLFRAKYEGRPSSHNRYYPVSEVDNENWQYYSIHRGTNDDPKEWAEYTYIGDFHRYRYGDETSFFKAKKEGYPVNLGNYPGGGESNEVWDYMGTHAGTRQDPKVWEEPTWPGAIHWYRERNLYFISRITGWPYDHSAYYPNSASSDANWEHIDTSRWTAAGVNDFSKPFDEYSWVTAHNAFIGDRGMAQTLRDSFNRGVRAFMMDIHMQGVGVSDPGHVRVCHLVLISYCHEIDPLLKDAFVVFLDLLKKNRDAIITVTFESTVPRAELKKVLDQFPELATYSVLPPVNGLWPTLQQMIDTNKRLVMFGDGDSWGTYTTGDKTVSILQARDTQVENTYNLGDTAVTHNWECKSRYNHLALSLRKVYGTFNRTFVLNQFHSWGGSTADAGDVDNNLTRLQRRVEYFCGQPSGGRNPNFLAIDFNQVGDAFPYVAAMTQGGFYFYEGNDVDRARDTVCVLPGGQSAPGSGVHYDLRLATRGCEEDEIRSMELNGISAGTRIELYDSPSADRQDDFTIIDVKQSVPLRQRVRINSLEGSEDNFWYRKLAFRNNGLDGKISRIKISSTPDTEDFADAQVVFYEEVNGKQNIVCTVPFTRQNVRAGHGNNSYGCDNDEIDSAVIVQAKAGSYFSVVGHPHGEYKQGLAEVRVKKDILMPLTINNFESSFENEYVKVRRCRGHKLEGKISYLYFWPDGHVFDCGE</sequence>
<dbReference type="InterPro" id="IPR017946">
    <property type="entry name" value="PLC-like_Pdiesterase_TIM-brl"/>
</dbReference>
<feature type="signal peptide" evidence="1">
    <location>
        <begin position="1"/>
        <end position="25"/>
    </location>
</feature>
<organism evidence="2 3">
    <name type="scientific">Pseudomonas phytophila</name>
    <dbReference type="NCBI Taxonomy" id="2867264"/>
    <lineage>
        <taxon>Bacteria</taxon>
        <taxon>Pseudomonadati</taxon>
        <taxon>Pseudomonadota</taxon>
        <taxon>Gammaproteobacteria</taxon>
        <taxon>Pseudomonadales</taxon>
        <taxon>Pseudomonadaceae</taxon>
        <taxon>Pseudomonas</taxon>
    </lineage>
</organism>
<keyword evidence="3" id="KW-1185">Reference proteome</keyword>
<dbReference type="RefSeq" id="WP_263269855.1">
    <property type="nucleotide sequence ID" value="NZ_CP081201.1"/>
</dbReference>
<accession>A0ABY6FGU7</accession>
<dbReference type="PROSITE" id="PS51257">
    <property type="entry name" value="PROKAR_LIPOPROTEIN"/>
    <property type="match status" value="1"/>
</dbReference>
<evidence type="ECO:0000313" key="3">
    <source>
        <dbReference type="Proteomes" id="UP001063228"/>
    </source>
</evidence>
<protein>
    <submittedName>
        <fullName evidence="2">PI-PLC X phosphodiestherase-like domain protein</fullName>
    </submittedName>
</protein>
<dbReference type="EMBL" id="CP081201">
    <property type="protein sequence ID" value="UXZ96816.1"/>
    <property type="molecule type" value="Genomic_DNA"/>
</dbReference>
<keyword evidence="1" id="KW-0732">Signal</keyword>
<dbReference type="Proteomes" id="UP001063228">
    <property type="component" value="Chromosome"/>
</dbReference>
<proteinExistence type="predicted"/>
<gene>
    <name evidence="2" type="ORF">K3169_02565</name>
</gene>
<dbReference type="Gene3D" id="3.30.160.280">
    <property type="match status" value="2"/>
</dbReference>
<dbReference type="PANTHER" id="PTHR13593">
    <property type="match status" value="1"/>
</dbReference>
<dbReference type="InterPro" id="IPR051057">
    <property type="entry name" value="PI-PLC_domain"/>
</dbReference>